<evidence type="ECO:0000256" key="3">
    <source>
        <dbReference type="ARBA" id="ARBA00023125"/>
    </source>
</evidence>
<evidence type="ECO:0000259" key="5">
    <source>
        <dbReference type="PROSITE" id="PS50931"/>
    </source>
</evidence>
<evidence type="ECO:0000256" key="1">
    <source>
        <dbReference type="ARBA" id="ARBA00009437"/>
    </source>
</evidence>
<dbReference type="AlphaFoldDB" id="A0A4U1BHA6"/>
<gene>
    <name evidence="6" type="ORF">FCL42_19040</name>
</gene>
<dbReference type="SUPFAM" id="SSF46785">
    <property type="entry name" value="Winged helix' DNA-binding domain"/>
    <property type="match status" value="1"/>
</dbReference>
<keyword evidence="3" id="KW-0238">DNA-binding</keyword>
<dbReference type="EMBL" id="SWCJ01000021">
    <property type="protein sequence ID" value="TKB50744.1"/>
    <property type="molecule type" value="Genomic_DNA"/>
</dbReference>
<sequence length="275" mass="31238">MDLNLLSTLVKVYQLKSYTRAAEQLGLSQAAVSMRIKQLEQSLGQPLFVRKGRSIEATAHANYMMTKLEPAFGLLNEALHKVEYRVYAPDLLAYELAKFDIDVAIPPAEQEQVFADIRNRQVDLVLDLVTTIDANVICEPLLEEKIMVAVAKGHPRILDDLSETQFYRERHVAVTSRHQKQVLFTLLCEQPKPRVIAHTATSFVSQLAYVAHSEAIAIVPQRMARFAKQLGVKLLECPMPMKMAPISMLYHRSLQQNPSHQKLRQRVRDAVQAER</sequence>
<dbReference type="OrthoDB" id="8839911at2"/>
<dbReference type="InterPro" id="IPR036390">
    <property type="entry name" value="WH_DNA-bd_sf"/>
</dbReference>
<name>A0A4U1BHA6_9GAMM</name>
<reference evidence="6 7" key="1">
    <citation type="submission" date="2019-04" db="EMBL/GenBank/DDBJ databases">
        <authorList>
            <person name="Hwang J.C."/>
        </authorList>
    </citation>
    <scope>NUCLEOTIDE SEQUENCE [LARGE SCALE GENOMIC DNA]</scope>
    <source>
        <strain evidence="6 7">IMCC35002</strain>
    </source>
</reference>
<dbReference type="Gene3D" id="1.10.10.10">
    <property type="entry name" value="Winged helix-like DNA-binding domain superfamily/Winged helix DNA-binding domain"/>
    <property type="match status" value="1"/>
</dbReference>
<organism evidence="6 7">
    <name type="scientific">Ferrimonas aestuarii</name>
    <dbReference type="NCBI Taxonomy" id="2569539"/>
    <lineage>
        <taxon>Bacteria</taxon>
        <taxon>Pseudomonadati</taxon>
        <taxon>Pseudomonadota</taxon>
        <taxon>Gammaproteobacteria</taxon>
        <taxon>Alteromonadales</taxon>
        <taxon>Ferrimonadaceae</taxon>
        <taxon>Ferrimonas</taxon>
    </lineage>
</organism>
<dbReference type="GO" id="GO:0003700">
    <property type="term" value="F:DNA-binding transcription factor activity"/>
    <property type="evidence" value="ECO:0007669"/>
    <property type="project" value="InterPro"/>
</dbReference>
<dbReference type="PRINTS" id="PR00039">
    <property type="entry name" value="HTHLYSR"/>
</dbReference>
<evidence type="ECO:0000313" key="6">
    <source>
        <dbReference type="EMBL" id="TKB50744.1"/>
    </source>
</evidence>
<dbReference type="InterPro" id="IPR050389">
    <property type="entry name" value="LysR-type_TF"/>
</dbReference>
<dbReference type="Gene3D" id="3.40.190.10">
    <property type="entry name" value="Periplasmic binding protein-like II"/>
    <property type="match status" value="2"/>
</dbReference>
<dbReference type="GO" id="GO:0003677">
    <property type="term" value="F:DNA binding"/>
    <property type="evidence" value="ECO:0007669"/>
    <property type="project" value="UniProtKB-KW"/>
</dbReference>
<comment type="caution">
    <text evidence="6">The sequence shown here is derived from an EMBL/GenBank/DDBJ whole genome shotgun (WGS) entry which is preliminary data.</text>
</comment>
<dbReference type="Pfam" id="PF00126">
    <property type="entry name" value="HTH_1"/>
    <property type="match status" value="1"/>
</dbReference>
<dbReference type="RefSeq" id="WP_136865019.1">
    <property type="nucleotide sequence ID" value="NZ_SWCJ01000021.1"/>
</dbReference>
<evidence type="ECO:0000256" key="4">
    <source>
        <dbReference type="ARBA" id="ARBA00023163"/>
    </source>
</evidence>
<dbReference type="PANTHER" id="PTHR30118:SF6">
    <property type="entry name" value="HTH-TYPE TRANSCRIPTIONAL REGULATOR LEUO"/>
    <property type="match status" value="1"/>
</dbReference>
<feature type="domain" description="HTH lysR-type" evidence="5">
    <location>
        <begin position="1"/>
        <end position="58"/>
    </location>
</feature>
<keyword evidence="7" id="KW-1185">Reference proteome</keyword>
<accession>A0A4U1BHA6</accession>
<dbReference type="Pfam" id="PF03466">
    <property type="entry name" value="LysR_substrate"/>
    <property type="match status" value="1"/>
</dbReference>
<dbReference type="PANTHER" id="PTHR30118">
    <property type="entry name" value="HTH-TYPE TRANSCRIPTIONAL REGULATOR LEUO-RELATED"/>
    <property type="match status" value="1"/>
</dbReference>
<evidence type="ECO:0000256" key="2">
    <source>
        <dbReference type="ARBA" id="ARBA00023015"/>
    </source>
</evidence>
<dbReference type="InterPro" id="IPR005119">
    <property type="entry name" value="LysR_subst-bd"/>
</dbReference>
<proteinExistence type="inferred from homology"/>
<keyword evidence="4" id="KW-0804">Transcription</keyword>
<dbReference type="InterPro" id="IPR036388">
    <property type="entry name" value="WH-like_DNA-bd_sf"/>
</dbReference>
<dbReference type="SUPFAM" id="SSF53850">
    <property type="entry name" value="Periplasmic binding protein-like II"/>
    <property type="match status" value="1"/>
</dbReference>
<dbReference type="InterPro" id="IPR000847">
    <property type="entry name" value="LysR_HTH_N"/>
</dbReference>
<dbReference type="Proteomes" id="UP000305675">
    <property type="component" value="Unassembled WGS sequence"/>
</dbReference>
<protein>
    <submittedName>
        <fullName evidence="6">LysR family transcriptional regulator</fullName>
    </submittedName>
</protein>
<keyword evidence="2" id="KW-0805">Transcription regulation</keyword>
<evidence type="ECO:0000313" key="7">
    <source>
        <dbReference type="Proteomes" id="UP000305675"/>
    </source>
</evidence>
<comment type="similarity">
    <text evidence="1">Belongs to the LysR transcriptional regulatory family.</text>
</comment>
<dbReference type="PROSITE" id="PS50931">
    <property type="entry name" value="HTH_LYSR"/>
    <property type="match status" value="1"/>
</dbReference>